<dbReference type="Proteomes" id="UP001461498">
    <property type="component" value="Unassembled WGS sequence"/>
</dbReference>
<evidence type="ECO:0000256" key="2">
    <source>
        <dbReference type="ARBA" id="ARBA00022980"/>
    </source>
</evidence>
<dbReference type="InterPro" id="IPR025755">
    <property type="entry name" value="Ribos_uL4_C_dom"/>
</dbReference>
<dbReference type="GO" id="GO:0003735">
    <property type="term" value="F:structural constituent of ribosome"/>
    <property type="evidence" value="ECO:0007669"/>
    <property type="project" value="InterPro"/>
</dbReference>
<evidence type="ECO:0000313" key="7">
    <source>
        <dbReference type="EMBL" id="KAK9509416.1"/>
    </source>
</evidence>
<dbReference type="GO" id="GO:0006412">
    <property type="term" value="P:translation"/>
    <property type="evidence" value="ECO:0007669"/>
    <property type="project" value="InterPro"/>
</dbReference>
<keyword evidence="3" id="KW-0687">Ribonucleoprotein</keyword>
<dbReference type="SUPFAM" id="SSF52166">
    <property type="entry name" value="Ribosomal protein L4"/>
    <property type="match status" value="1"/>
</dbReference>
<reference evidence="7 8" key="1">
    <citation type="submission" date="2022-12" db="EMBL/GenBank/DDBJ databases">
        <title>Chromosome-level genome assembly of true bugs.</title>
        <authorList>
            <person name="Ma L."/>
            <person name="Li H."/>
        </authorList>
    </citation>
    <scope>NUCLEOTIDE SEQUENCE [LARGE SCALE GENOMIC DNA]</scope>
    <source>
        <strain evidence="7">Lab_2022b</strain>
    </source>
</reference>
<protein>
    <recommendedName>
        <fullName evidence="5">Large ribosomal subunit protein uL4 C-terminal domain-containing protein</fullName>
    </recommendedName>
</protein>
<feature type="region of interest" description="Disordered" evidence="4">
    <location>
        <begin position="380"/>
        <end position="471"/>
    </location>
</feature>
<dbReference type="GO" id="GO:1990904">
    <property type="term" value="C:ribonucleoprotein complex"/>
    <property type="evidence" value="ECO:0007669"/>
    <property type="project" value="UniProtKB-KW"/>
</dbReference>
<dbReference type="InterPro" id="IPR023574">
    <property type="entry name" value="Ribosomal_uL4_dom_sf"/>
</dbReference>
<dbReference type="PANTHER" id="PTHR19431">
    <property type="entry name" value="60S RIBOSOMAL PROTEIN L4"/>
    <property type="match status" value="1"/>
</dbReference>
<accession>A0AAW1DF45</accession>
<comment type="similarity">
    <text evidence="1">Belongs to the universal ribosomal protein uL4 family.</text>
</comment>
<gene>
    <name evidence="7" type="ORF">O3M35_006743</name>
    <name evidence="6" type="ORF">O3M35_012899</name>
</gene>
<keyword evidence="2" id="KW-0689">Ribosomal protein</keyword>
<dbReference type="InterPro" id="IPR002136">
    <property type="entry name" value="Ribosomal_uL4"/>
</dbReference>
<feature type="domain" description="Large ribosomal subunit protein uL4 C-terminal" evidence="5">
    <location>
        <begin position="277"/>
        <end position="347"/>
    </location>
</feature>
<dbReference type="AlphaFoldDB" id="A0AAW1DF45"/>
<evidence type="ECO:0000313" key="8">
    <source>
        <dbReference type="Proteomes" id="UP001461498"/>
    </source>
</evidence>
<dbReference type="FunFam" id="3.40.1370.10:FF:000002">
    <property type="entry name" value="60S ribosomal protein L4"/>
    <property type="match status" value="1"/>
</dbReference>
<proteinExistence type="inferred from homology"/>
<dbReference type="InterPro" id="IPR045240">
    <property type="entry name" value="Ribosomal_uL4_euk/arch"/>
</dbReference>
<evidence type="ECO:0000256" key="3">
    <source>
        <dbReference type="ARBA" id="ARBA00023274"/>
    </source>
</evidence>
<dbReference type="Pfam" id="PF00573">
    <property type="entry name" value="Ribosomal_L4"/>
    <property type="match status" value="1"/>
</dbReference>
<sequence length="471" mass="53171">MIPPTSRPQVTVYSDKNEVTGTLINLPAVFNAPIRPDVVNFVHQNIAKNHRQPYAVSAAAGHQTSAESWGTGRAVARIPRVRGGGTHRSGQGAFGNMCRGGRMFAPTRPWRRWHRKVNVNQKRYAMVSAIAATGVPALVMSKGHMVQDVPEIPLVVTDKIQEYNKTKQAVIFLHRIKAWTDIQKVYKSKRFRAGKGKMRNRRRIQRRGPLIIYGQDQGLTRAFRNIPGVDLINVARLNLLKLAPGGHVGRFVIWTQSAFEQLNALYGTWKKKAVLKKGYNLPMPKMTNTDLSRLFKCQEIRSVLRPPRKEIKRSIKKLNPLRNTRAMLKLNPYAAVLKRKAILSAAKLKLMRAVEAAKKGEGKLTPLQKRHLKMLERRKEQIKKAKAEKAERLKKEKESGEAGKKKKKGPTPRRKPVPVDKKGKPIKKKVTKKSKPDLGKPKTTKASTTDKPKKPEPAKTEKPKQEQAPKK</sequence>
<dbReference type="Pfam" id="PF14374">
    <property type="entry name" value="Ribos_L4_asso_C"/>
    <property type="match status" value="1"/>
</dbReference>
<evidence type="ECO:0000256" key="4">
    <source>
        <dbReference type="SAM" id="MobiDB-lite"/>
    </source>
</evidence>
<name>A0AAW1DF45_9HEMI</name>
<dbReference type="EMBL" id="JAPXFL010000003">
    <property type="protein sequence ID" value="KAK9509416.1"/>
    <property type="molecule type" value="Genomic_DNA"/>
</dbReference>
<feature type="compositionally biased region" description="Basic and acidic residues" evidence="4">
    <location>
        <begin position="380"/>
        <end position="403"/>
    </location>
</feature>
<evidence type="ECO:0000259" key="5">
    <source>
        <dbReference type="Pfam" id="PF14374"/>
    </source>
</evidence>
<comment type="caution">
    <text evidence="7">The sequence shown here is derived from an EMBL/GenBank/DDBJ whole genome shotgun (WGS) entry which is preliminary data.</text>
</comment>
<feature type="compositionally biased region" description="Basic residues" evidence="4">
    <location>
        <begin position="404"/>
        <end position="416"/>
    </location>
</feature>
<feature type="compositionally biased region" description="Basic and acidic residues" evidence="4">
    <location>
        <begin position="448"/>
        <end position="471"/>
    </location>
</feature>
<organism evidence="7 8">
    <name type="scientific">Rhynocoris fuscipes</name>
    <dbReference type="NCBI Taxonomy" id="488301"/>
    <lineage>
        <taxon>Eukaryota</taxon>
        <taxon>Metazoa</taxon>
        <taxon>Ecdysozoa</taxon>
        <taxon>Arthropoda</taxon>
        <taxon>Hexapoda</taxon>
        <taxon>Insecta</taxon>
        <taxon>Pterygota</taxon>
        <taxon>Neoptera</taxon>
        <taxon>Paraneoptera</taxon>
        <taxon>Hemiptera</taxon>
        <taxon>Heteroptera</taxon>
        <taxon>Panheteroptera</taxon>
        <taxon>Cimicomorpha</taxon>
        <taxon>Reduviidae</taxon>
        <taxon>Harpactorinae</taxon>
        <taxon>Harpactorini</taxon>
        <taxon>Rhynocoris</taxon>
    </lineage>
</organism>
<evidence type="ECO:0000256" key="1">
    <source>
        <dbReference type="ARBA" id="ARBA00010528"/>
    </source>
</evidence>
<keyword evidence="8" id="KW-1185">Reference proteome</keyword>
<dbReference type="Gene3D" id="3.40.1370.10">
    <property type="match status" value="1"/>
</dbReference>
<evidence type="ECO:0000313" key="6">
    <source>
        <dbReference type="EMBL" id="KAK9496901.1"/>
    </source>
</evidence>
<feature type="compositionally biased region" description="Basic residues" evidence="4">
    <location>
        <begin position="424"/>
        <end position="433"/>
    </location>
</feature>
<dbReference type="GO" id="GO:0005840">
    <property type="term" value="C:ribosome"/>
    <property type="evidence" value="ECO:0007669"/>
    <property type="project" value="UniProtKB-KW"/>
</dbReference>
<dbReference type="EMBL" id="JAPXFL010000041">
    <property type="protein sequence ID" value="KAK9496901.1"/>
    <property type="molecule type" value="Genomic_DNA"/>
</dbReference>